<feature type="transmembrane region" description="Helical" evidence="4">
    <location>
        <begin position="295"/>
        <end position="317"/>
    </location>
</feature>
<feature type="transmembrane region" description="Helical" evidence="4">
    <location>
        <begin position="12"/>
        <end position="33"/>
    </location>
</feature>
<dbReference type="GO" id="GO:0003700">
    <property type="term" value="F:DNA-binding transcription factor activity"/>
    <property type="evidence" value="ECO:0007669"/>
    <property type="project" value="InterPro"/>
</dbReference>
<proteinExistence type="predicted"/>
<dbReference type="InterPro" id="IPR018060">
    <property type="entry name" value="HTH_AraC"/>
</dbReference>
<dbReference type="SMART" id="SM00342">
    <property type="entry name" value="HTH_ARAC"/>
    <property type="match status" value="1"/>
</dbReference>
<evidence type="ECO:0000256" key="1">
    <source>
        <dbReference type="ARBA" id="ARBA00023015"/>
    </source>
</evidence>
<evidence type="ECO:0000256" key="3">
    <source>
        <dbReference type="ARBA" id="ARBA00023163"/>
    </source>
</evidence>
<evidence type="ECO:0000313" key="7">
    <source>
        <dbReference type="Proteomes" id="UP000886785"/>
    </source>
</evidence>
<dbReference type="Gene3D" id="1.10.10.60">
    <property type="entry name" value="Homeodomain-like"/>
    <property type="match status" value="2"/>
</dbReference>
<keyword evidence="2" id="KW-0238">DNA-binding</keyword>
<dbReference type="EMBL" id="DVHF01000079">
    <property type="protein sequence ID" value="HIR57339.1"/>
    <property type="molecule type" value="Genomic_DNA"/>
</dbReference>
<dbReference type="GO" id="GO:0043565">
    <property type="term" value="F:sequence-specific DNA binding"/>
    <property type="evidence" value="ECO:0007669"/>
    <property type="project" value="InterPro"/>
</dbReference>
<keyword evidence="1" id="KW-0805">Transcription regulation</keyword>
<dbReference type="InterPro" id="IPR009057">
    <property type="entry name" value="Homeodomain-like_sf"/>
</dbReference>
<dbReference type="PANTHER" id="PTHR43280:SF28">
    <property type="entry name" value="HTH-TYPE TRANSCRIPTIONAL ACTIVATOR RHAS"/>
    <property type="match status" value="1"/>
</dbReference>
<reference evidence="6" key="1">
    <citation type="submission" date="2020-10" db="EMBL/GenBank/DDBJ databases">
        <authorList>
            <person name="Gilroy R."/>
        </authorList>
    </citation>
    <scope>NUCLEOTIDE SEQUENCE</scope>
    <source>
        <strain evidence="6">ChiSjej1B19-7085</strain>
    </source>
</reference>
<dbReference type="PROSITE" id="PS00041">
    <property type="entry name" value="HTH_ARAC_FAMILY_1"/>
    <property type="match status" value="1"/>
</dbReference>
<keyword evidence="4" id="KW-0812">Transmembrane</keyword>
<sequence length="742" mass="83911">MLKKILHPSILARYIISYVVIMFVIFLGVGIYVNINFERMIQESVFETNTNRLGNLRSQHEEQLSVLTEICNQISLSPRTTDFKFLEEPMKAYYLKEELSTYQATSSFYSQLYVLFHDDSYLYSADTSLSLDRFVNRFVRYEEITPQGLETIVRTYYDSPYLLPAERVQTTPQGTAVSCITFIIPIQLKGKYNIGNVLFLIREDAYQQLFSDEISEERNMYVISEDQIIASSSRLDVPENVVQDAAKDAGESVVPLSWEGRDYFLFLLPGDRFTVSYASLIPQETVYQQSFRFQMMFAMFLLLLGIPCAFLTVYFALRHIRPIRELSRSLGAKQHTQDDFSAIRSGIETLVGQNMDLHTRLDASLSARRAEFVRLFADTRFPSREAAVEAARGVDLAIDRAYYLTAVVSTAGGEDPGLEKMEPPAEFEGKIVLCGAEIVSEGRSLLLVFADDPETLSRWAETAYASLSAACMEPVMAVSNVHSDFSQAGTAYLEASAAYDGSPVMGDSFVLRFSDISQASEDRETLLYRFAGRFYGILKSGSREEMEIWIRDLSQLLAQKKVSLSAFRLFVSDLTGVLLDKYGEGSGDLSAALRDYDIFALSRCRRVGELVDALRRLCTGFWEIRDTTPGASGEMRQVQDFLREHYADSNLTIGAVAQAFHVSSAYLSQEYKLQTGEHPSDYLISLRMEKAKELLRDTELPIKEIALQVGYYDASSFIRRFKKNTSVTPAQYRQSVQRQPGA</sequence>
<dbReference type="AlphaFoldDB" id="A0A9D1J1Q9"/>
<reference evidence="6" key="2">
    <citation type="journal article" date="2021" name="PeerJ">
        <title>Extensive microbial diversity within the chicken gut microbiome revealed by metagenomics and culture.</title>
        <authorList>
            <person name="Gilroy R."/>
            <person name="Ravi A."/>
            <person name="Getino M."/>
            <person name="Pursley I."/>
            <person name="Horton D.L."/>
            <person name="Alikhan N.F."/>
            <person name="Baker D."/>
            <person name="Gharbi K."/>
            <person name="Hall N."/>
            <person name="Watson M."/>
            <person name="Adriaenssens E.M."/>
            <person name="Foster-Nyarko E."/>
            <person name="Jarju S."/>
            <person name="Secka A."/>
            <person name="Antonio M."/>
            <person name="Oren A."/>
            <person name="Chaudhuri R.R."/>
            <person name="La Ragione R."/>
            <person name="Hildebrand F."/>
            <person name="Pallen M.J."/>
        </authorList>
    </citation>
    <scope>NUCLEOTIDE SEQUENCE</scope>
    <source>
        <strain evidence="6">ChiSjej1B19-7085</strain>
    </source>
</reference>
<keyword evidence="3" id="KW-0804">Transcription</keyword>
<dbReference type="PRINTS" id="PR00032">
    <property type="entry name" value="HTHARAC"/>
</dbReference>
<dbReference type="Pfam" id="PF12833">
    <property type="entry name" value="HTH_18"/>
    <property type="match status" value="1"/>
</dbReference>
<feature type="domain" description="HTH araC/xylS-type" evidence="5">
    <location>
        <begin position="636"/>
        <end position="735"/>
    </location>
</feature>
<dbReference type="PANTHER" id="PTHR43280">
    <property type="entry name" value="ARAC-FAMILY TRANSCRIPTIONAL REGULATOR"/>
    <property type="match status" value="1"/>
</dbReference>
<dbReference type="SUPFAM" id="SSF46689">
    <property type="entry name" value="Homeodomain-like"/>
    <property type="match status" value="1"/>
</dbReference>
<keyword evidence="4" id="KW-0472">Membrane</keyword>
<accession>A0A9D1J1Q9</accession>
<dbReference type="PROSITE" id="PS01124">
    <property type="entry name" value="HTH_ARAC_FAMILY_2"/>
    <property type="match status" value="1"/>
</dbReference>
<evidence type="ECO:0000256" key="2">
    <source>
        <dbReference type="ARBA" id="ARBA00023125"/>
    </source>
</evidence>
<comment type="caution">
    <text evidence="6">The sequence shown here is derived from an EMBL/GenBank/DDBJ whole genome shotgun (WGS) entry which is preliminary data.</text>
</comment>
<dbReference type="Proteomes" id="UP000886785">
    <property type="component" value="Unassembled WGS sequence"/>
</dbReference>
<keyword evidence="4" id="KW-1133">Transmembrane helix</keyword>
<evidence type="ECO:0000259" key="5">
    <source>
        <dbReference type="PROSITE" id="PS01124"/>
    </source>
</evidence>
<dbReference type="InterPro" id="IPR018062">
    <property type="entry name" value="HTH_AraC-typ_CS"/>
</dbReference>
<evidence type="ECO:0000256" key="4">
    <source>
        <dbReference type="SAM" id="Phobius"/>
    </source>
</evidence>
<organism evidence="6 7">
    <name type="scientific">Candidatus Gallacutalibacter pullicola</name>
    <dbReference type="NCBI Taxonomy" id="2840830"/>
    <lineage>
        <taxon>Bacteria</taxon>
        <taxon>Bacillati</taxon>
        <taxon>Bacillota</taxon>
        <taxon>Clostridia</taxon>
        <taxon>Eubacteriales</taxon>
        <taxon>Candidatus Gallacutalibacter</taxon>
    </lineage>
</organism>
<gene>
    <name evidence="6" type="ORF">IAA54_06695</name>
</gene>
<evidence type="ECO:0000313" key="6">
    <source>
        <dbReference type="EMBL" id="HIR57339.1"/>
    </source>
</evidence>
<protein>
    <submittedName>
        <fullName evidence="6">Helix-turn-helix domain-containing protein</fullName>
    </submittedName>
</protein>
<dbReference type="InterPro" id="IPR020449">
    <property type="entry name" value="Tscrpt_reg_AraC-type_HTH"/>
</dbReference>
<name>A0A9D1J1Q9_9FIRM</name>